<keyword evidence="5" id="KW-1185">Reference proteome</keyword>
<dbReference type="InterPro" id="IPR008969">
    <property type="entry name" value="CarboxyPept-like_regulatory"/>
</dbReference>
<reference evidence="4 5" key="1">
    <citation type="submission" date="2016-10" db="EMBL/GenBank/DDBJ databases">
        <authorList>
            <person name="de Groot N.N."/>
        </authorList>
    </citation>
    <scope>NUCLEOTIDE SEQUENCE [LARGE SCALE GENOMIC DNA]</scope>
    <source>
        <strain evidence="4 5">DSM 6793</strain>
    </source>
</reference>
<sequence length="969" mass="107514">MQQYFTKNVFQPLVNPMKQIFAIACTAFLLFASTLARAQQQRPSIVGRVISASDTSPLIGATIILQNVADSSKQGQAADENGRFRFMNVANGEYLLKISYIGYQNFSKRISYTGEMLRLGKLELKEGRELQTVVVSKKLPPATQKGDTTEMSASSVKTHKDANAEDLVTKMPGVMMQNGTLQAQGENVKEVLVDGKPFFSSDPTTVLRNLPAEMIDKVQVFDKQSEQSQFSGFNDGNTSKTINIVTRPDMRNAVFGKAFAGYGDQDRFSAGGNVNIFNGDRRISILGLANNINEQNFAIEDIVGATSSGSSGGGGMGRMMPPPGGMRGGGRPGGGGGGSDISDFLVNQSSGITKSFAVGINYADKWSKNTDVTASYFINSSQNNALSTTSRQYVSNSTIGQFYSQNSSSYSKNLNHKFNMRIDHKIDSSNSIMIRPKLTLQTSDGNSNLYGQTSLENNLLNNTRNDVKTNMEGLSFSNELLFRHKFAKVGRTYSVGWNTGYTDNTGKSYLYTGSNYYETDTISSEVNQFSDIQQTGWTNTGTVSYTEPLSTKSFLQATGTVSYKPNNSDKKTWQYDNAQSAYSTFDTTLSSKFESYYLTRGGGLDYRFQTQKVEFNAGAQYQRATLHSDQTFPSEYKINREFENILPTAMLKYNFSKRKNIRINYRTSTNSPSISQLQEVVNNSNALQLSTGNAQLRQTYQQNLFGRFMSSSVEHSNTMFLMFGSSFVKDYIGNSTIIASKDTLIDNSISLKNGSQLTRPVNLKGYYDMRSFFMYGVPVSAIKSNVNLTASFSYTHTPGSINGRTNYAKSPSFGLGVMISSNVSEKVDFSLSSQTNRVEVTNTLQKQSNSKYWNQSSRGRATITFPFGLVLQTDLQHQYYSGLSSGYNQNYLLWNAYIAKKFLRNQAGELKLSAFDLLKQNNSVQRNITETYYEDVQTTVLQRYFMLTFTYKIKGVIRKPVPAGASKQG</sequence>
<dbReference type="STRING" id="927664.SAMN05421780_102128"/>
<accession>A0A1I1FID2</accession>
<evidence type="ECO:0000256" key="2">
    <source>
        <dbReference type="SAM" id="SignalP"/>
    </source>
</evidence>
<feature type="domain" description="Outer membrane protein beta-barrel" evidence="3">
    <location>
        <begin position="484"/>
        <end position="951"/>
    </location>
</feature>
<gene>
    <name evidence="4" type="ORF">SAMN05421780_102128</name>
</gene>
<feature type="region of interest" description="Disordered" evidence="1">
    <location>
        <begin position="308"/>
        <end position="340"/>
    </location>
</feature>
<protein>
    <submittedName>
        <fullName evidence="4">CarboxypepD_reg-like domain-containing protein</fullName>
    </submittedName>
</protein>
<feature type="signal peptide" evidence="2">
    <location>
        <begin position="1"/>
        <end position="38"/>
    </location>
</feature>
<evidence type="ECO:0000313" key="4">
    <source>
        <dbReference type="EMBL" id="SFB96810.1"/>
    </source>
</evidence>
<keyword evidence="2" id="KW-0732">Signal</keyword>
<evidence type="ECO:0000256" key="1">
    <source>
        <dbReference type="SAM" id="MobiDB-lite"/>
    </source>
</evidence>
<evidence type="ECO:0000259" key="3">
    <source>
        <dbReference type="Pfam" id="PF14905"/>
    </source>
</evidence>
<feature type="chain" id="PRO_5011486735" evidence="2">
    <location>
        <begin position="39"/>
        <end position="969"/>
    </location>
</feature>
<dbReference type="Gene3D" id="2.60.40.1120">
    <property type="entry name" value="Carboxypeptidase-like, regulatory domain"/>
    <property type="match status" value="1"/>
</dbReference>
<organism evidence="4 5">
    <name type="scientific">Flexibacter flexilis DSM 6793</name>
    <dbReference type="NCBI Taxonomy" id="927664"/>
    <lineage>
        <taxon>Bacteria</taxon>
        <taxon>Pseudomonadati</taxon>
        <taxon>Bacteroidota</taxon>
        <taxon>Cytophagia</taxon>
        <taxon>Cytophagales</taxon>
        <taxon>Flexibacteraceae</taxon>
        <taxon>Flexibacter</taxon>
    </lineage>
</organism>
<dbReference type="SUPFAM" id="SSF49464">
    <property type="entry name" value="Carboxypeptidase regulatory domain-like"/>
    <property type="match status" value="1"/>
</dbReference>
<dbReference type="EMBL" id="FOLE01000002">
    <property type="protein sequence ID" value="SFB96810.1"/>
    <property type="molecule type" value="Genomic_DNA"/>
</dbReference>
<dbReference type="AlphaFoldDB" id="A0A1I1FID2"/>
<dbReference type="Pfam" id="PF14905">
    <property type="entry name" value="OMP_b-brl_3"/>
    <property type="match status" value="1"/>
</dbReference>
<evidence type="ECO:0000313" key="5">
    <source>
        <dbReference type="Proteomes" id="UP000199514"/>
    </source>
</evidence>
<dbReference type="InterPro" id="IPR041700">
    <property type="entry name" value="OMP_b-brl_3"/>
</dbReference>
<dbReference type="Pfam" id="PF13715">
    <property type="entry name" value="CarbopepD_reg_2"/>
    <property type="match status" value="1"/>
</dbReference>
<feature type="compositionally biased region" description="Gly residues" evidence="1">
    <location>
        <begin position="325"/>
        <end position="339"/>
    </location>
</feature>
<name>A0A1I1FID2_9BACT</name>
<dbReference type="SUPFAM" id="SSF56935">
    <property type="entry name" value="Porins"/>
    <property type="match status" value="1"/>
</dbReference>
<dbReference type="Proteomes" id="UP000199514">
    <property type="component" value="Unassembled WGS sequence"/>
</dbReference>
<proteinExistence type="predicted"/>